<evidence type="ECO:0000313" key="5">
    <source>
        <dbReference type="Proteomes" id="UP001596408"/>
    </source>
</evidence>
<evidence type="ECO:0000256" key="1">
    <source>
        <dbReference type="ARBA" id="ARBA00006484"/>
    </source>
</evidence>
<dbReference type="CDD" id="cd05374">
    <property type="entry name" value="17beta-HSD-like_SDR_c"/>
    <property type="match status" value="1"/>
</dbReference>
<dbReference type="InterPro" id="IPR036291">
    <property type="entry name" value="NAD(P)-bd_dom_sf"/>
</dbReference>
<keyword evidence="5" id="KW-1185">Reference proteome</keyword>
<dbReference type="GO" id="GO:0016491">
    <property type="term" value="F:oxidoreductase activity"/>
    <property type="evidence" value="ECO:0007669"/>
    <property type="project" value="UniProtKB-KW"/>
</dbReference>
<accession>A0ABD5TUG9</accession>
<evidence type="ECO:0000256" key="2">
    <source>
        <dbReference type="ARBA" id="ARBA00023002"/>
    </source>
</evidence>
<dbReference type="PRINTS" id="PR00081">
    <property type="entry name" value="GDHRDH"/>
</dbReference>
<dbReference type="PANTHER" id="PTHR44169">
    <property type="entry name" value="NADPH-DEPENDENT 1-ACYLDIHYDROXYACETONE PHOSPHATE REDUCTASE"/>
    <property type="match status" value="1"/>
</dbReference>
<dbReference type="InterPro" id="IPR020904">
    <property type="entry name" value="Sc_DH/Rdtase_CS"/>
</dbReference>
<dbReference type="Pfam" id="PF00106">
    <property type="entry name" value="adh_short"/>
    <property type="match status" value="1"/>
</dbReference>
<organism evidence="4 5">
    <name type="scientific">Halopelagius fulvigenes</name>
    <dbReference type="NCBI Taxonomy" id="1198324"/>
    <lineage>
        <taxon>Archaea</taxon>
        <taxon>Methanobacteriati</taxon>
        <taxon>Methanobacteriota</taxon>
        <taxon>Stenosarchaea group</taxon>
        <taxon>Halobacteria</taxon>
        <taxon>Halobacteriales</taxon>
        <taxon>Haloferacaceae</taxon>
    </lineage>
</organism>
<reference evidence="4 5" key="1">
    <citation type="journal article" date="2019" name="Int. J. Syst. Evol. Microbiol.">
        <title>The Global Catalogue of Microorganisms (GCM) 10K type strain sequencing project: providing services to taxonomists for standard genome sequencing and annotation.</title>
        <authorList>
            <consortium name="The Broad Institute Genomics Platform"/>
            <consortium name="The Broad Institute Genome Sequencing Center for Infectious Disease"/>
            <person name="Wu L."/>
            <person name="Ma J."/>
        </authorList>
    </citation>
    <scope>NUCLEOTIDE SEQUENCE [LARGE SCALE GENOMIC DNA]</scope>
    <source>
        <strain evidence="4 5">YIM 94188</strain>
    </source>
</reference>
<dbReference type="PROSITE" id="PS00061">
    <property type="entry name" value="ADH_SHORT"/>
    <property type="match status" value="1"/>
</dbReference>
<keyword evidence="2 4" id="KW-0560">Oxidoreductase</keyword>
<dbReference type="PANTHER" id="PTHR44169:SF6">
    <property type="entry name" value="NADPH-DEPENDENT 1-ACYLDIHYDROXYACETONE PHOSPHATE REDUCTASE"/>
    <property type="match status" value="1"/>
</dbReference>
<dbReference type="EMBL" id="JBHSXH010000009">
    <property type="protein sequence ID" value="MFC6824191.1"/>
    <property type="molecule type" value="Genomic_DNA"/>
</dbReference>
<dbReference type="InterPro" id="IPR002347">
    <property type="entry name" value="SDR_fam"/>
</dbReference>
<dbReference type="AlphaFoldDB" id="A0ABD5TUG9"/>
<dbReference type="Gene3D" id="3.40.50.720">
    <property type="entry name" value="NAD(P)-binding Rossmann-like Domain"/>
    <property type="match status" value="1"/>
</dbReference>
<evidence type="ECO:0000313" key="4">
    <source>
        <dbReference type="EMBL" id="MFC6824191.1"/>
    </source>
</evidence>
<gene>
    <name evidence="4" type="ORF">ACFQEV_04165</name>
</gene>
<dbReference type="SUPFAM" id="SSF51735">
    <property type="entry name" value="NAD(P)-binding Rossmann-fold domains"/>
    <property type="match status" value="1"/>
</dbReference>
<dbReference type="EC" id="1.1.-.-" evidence="4"/>
<protein>
    <submittedName>
        <fullName evidence="4">SDR family oxidoreductase</fullName>
        <ecNumber evidence="4">1.1.-.-</ecNumber>
    </submittedName>
</protein>
<proteinExistence type="inferred from homology"/>
<comment type="similarity">
    <text evidence="1 3">Belongs to the short-chain dehydrogenases/reductases (SDR) family.</text>
</comment>
<dbReference type="PRINTS" id="PR00080">
    <property type="entry name" value="SDRFAMILY"/>
</dbReference>
<comment type="caution">
    <text evidence="4">The sequence shown here is derived from an EMBL/GenBank/DDBJ whole genome shotgun (WGS) entry which is preliminary data.</text>
</comment>
<sequence>MGETVLVTGCSSGIGRATALRFRDAGWTVYAAARDTDEVRTLEDRGCRVVELDVTDEASVETALSRIFEEEGRLDCLVNNAGYGQFGAVEDVPMEKVRRQFDVNTYGPIRLMRAVLPRMRERGRGTIINVTAGFGGLTVPGLGIYTGSKFALESVSDALRQETAGTGVNVVCVQPGLVATPFYDRALEEVESVEHTPAYADLYRALGSIGVVREGGPGINRPERVAATIVAAATADRPDPTYRVGALAAFGTYAAAVVRGRLRAAASRVGLEVASNGAVQRFLRRRRE</sequence>
<evidence type="ECO:0000256" key="3">
    <source>
        <dbReference type="RuleBase" id="RU000363"/>
    </source>
</evidence>
<dbReference type="Proteomes" id="UP001596408">
    <property type="component" value="Unassembled WGS sequence"/>
</dbReference>
<name>A0ABD5TUG9_9EURY</name>
<dbReference type="RefSeq" id="WP_379692844.1">
    <property type="nucleotide sequence ID" value="NZ_JBHSXH010000009.1"/>
</dbReference>